<dbReference type="GeneID" id="87481052"/>
<accession>A0A9X8EF67</accession>
<name>A0A9X8EF67_PSEPU</name>
<reference evidence="1 2" key="1">
    <citation type="submission" date="2018-11" db="EMBL/GenBank/DDBJ databases">
        <title>Genomic analyses of the natural microbiome of Caenorhabditis elegans.</title>
        <authorList>
            <person name="Samuel B."/>
        </authorList>
    </citation>
    <scope>NUCLEOTIDE SEQUENCE [LARGE SCALE GENOMIC DNA]</scope>
    <source>
        <strain evidence="1 2">BIGb0473</strain>
    </source>
</reference>
<dbReference type="RefSeq" id="WP_043860589.1">
    <property type="nucleotide sequence ID" value="NZ_RJUR01000014.1"/>
</dbReference>
<evidence type="ECO:0000313" key="2">
    <source>
        <dbReference type="Proteomes" id="UP000269115"/>
    </source>
</evidence>
<organism evidence="1 2">
    <name type="scientific">Pseudomonas putida</name>
    <name type="common">Arthrobacter siderocapsulatus</name>
    <dbReference type="NCBI Taxonomy" id="303"/>
    <lineage>
        <taxon>Bacteria</taxon>
        <taxon>Pseudomonadati</taxon>
        <taxon>Pseudomonadota</taxon>
        <taxon>Gammaproteobacteria</taxon>
        <taxon>Pseudomonadales</taxon>
        <taxon>Pseudomonadaceae</taxon>
        <taxon>Pseudomonas</taxon>
    </lineage>
</organism>
<sequence length="268" mass="30244">MPVFHRFALGFTLAAGALLSSGCVKDHGIDPLPLRFVSFSDNPYRYDLRFQADEDLLSLFERHTGNGQISERLVCALDGDENFDLEHVITYNLSGSPEFESRAPDGSFNYLAQMSFDKTLPSRSSSTELTRETIQRLLENRTTIPCKLYITAFPYHAYFSLVMRIPVSVLLAEVNKHDYSPYIPPFVWAAPTLDDATPLAPFARQVEAPLYSARLPITDSETGRPLPRVAYVIQRKDGYLEYGTSDAEGYTHEVISLTRETIKLYLVD</sequence>
<dbReference type="PROSITE" id="PS51257">
    <property type="entry name" value="PROKAR_LIPOPROTEIN"/>
    <property type="match status" value="1"/>
</dbReference>
<dbReference type="OrthoDB" id="6999429at2"/>
<evidence type="ECO:0008006" key="3">
    <source>
        <dbReference type="Google" id="ProtNLM"/>
    </source>
</evidence>
<protein>
    <recommendedName>
        <fullName evidence="3">Lipoprotein</fullName>
    </recommendedName>
</protein>
<proteinExistence type="predicted"/>
<dbReference type="EMBL" id="RJUR01000014">
    <property type="protein sequence ID" value="ROQ48769.1"/>
    <property type="molecule type" value="Genomic_DNA"/>
</dbReference>
<gene>
    <name evidence="1" type="ORF">EDF85_3071</name>
</gene>
<dbReference type="AlphaFoldDB" id="A0A9X8EF67"/>
<comment type="caution">
    <text evidence="1">The sequence shown here is derived from an EMBL/GenBank/DDBJ whole genome shotgun (WGS) entry which is preliminary data.</text>
</comment>
<dbReference type="Proteomes" id="UP000269115">
    <property type="component" value="Unassembled WGS sequence"/>
</dbReference>
<evidence type="ECO:0000313" key="1">
    <source>
        <dbReference type="EMBL" id="ROQ48769.1"/>
    </source>
</evidence>